<evidence type="ECO:0000313" key="3">
    <source>
        <dbReference type="EMBL" id="MCJ2182837.1"/>
    </source>
</evidence>
<organism evidence="3 4">
    <name type="scientific">Novosphingobium organovorum</name>
    <dbReference type="NCBI Taxonomy" id="2930092"/>
    <lineage>
        <taxon>Bacteria</taxon>
        <taxon>Pseudomonadati</taxon>
        <taxon>Pseudomonadota</taxon>
        <taxon>Alphaproteobacteria</taxon>
        <taxon>Sphingomonadales</taxon>
        <taxon>Sphingomonadaceae</taxon>
        <taxon>Novosphingobium</taxon>
    </lineage>
</organism>
<feature type="region of interest" description="Disordered" evidence="1">
    <location>
        <begin position="85"/>
        <end position="135"/>
    </location>
</feature>
<dbReference type="EMBL" id="JALHLF010000027">
    <property type="protein sequence ID" value="MCJ2182837.1"/>
    <property type="molecule type" value="Genomic_DNA"/>
</dbReference>
<dbReference type="Pfam" id="PF02601">
    <property type="entry name" value="Exonuc_VII_L"/>
    <property type="match status" value="1"/>
</dbReference>
<name>A0ABT0BCT3_9SPHN</name>
<dbReference type="Proteomes" id="UP001162881">
    <property type="component" value="Unassembled WGS sequence"/>
</dbReference>
<proteinExistence type="predicted"/>
<feature type="non-terminal residue" evidence="3">
    <location>
        <position position="1"/>
    </location>
</feature>
<comment type="caution">
    <text evidence="3">The sequence shown here is derived from an EMBL/GenBank/DDBJ whole genome shotgun (WGS) entry which is preliminary data.</text>
</comment>
<feature type="domain" description="Exonuclease VII large subunit C-terminal" evidence="2">
    <location>
        <begin position="12"/>
        <end position="78"/>
    </location>
</feature>
<protein>
    <submittedName>
        <fullName evidence="3">Exodeoxyribonuclease VII large subunit</fullName>
    </submittedName>
</protein>
<evidence type="ECO:0000259" key="2">
    <source>
        <dbReference type="Pfam" id="PF02601"/>
    </source>
</evidence>
<dbReference type="RefSeq" id="WP_327194393.1">
    <property type="nucleotide sequence ID" value="NZ_JALHLF010000027.1"/>
</dbReference>
<keyword evidence="4" id="KW-1185">Reference proteome</keyword>
<dbReference type="InterPro" id="IPR020579">
    <property type="entry name" value="Exonuc_VII_lsu_C"/>
</dbReference>
<evidence type="ECO:0000256" key="1">
    <source>
        <dbReference type="SAM" id="MobiDB-lite"/>
    </source>
</evidence>
<accession>A0ABT0BCT3</accession>
<feature type="compositionally biased region" description="Basic and acidic residues" evidence="1">
    <location>
        <begin position="108"/>
        <end position="135"/>
    </location>
</feature>
<gene>
    <name evidence="3" type="ORF">MTR62_09050</name>
</gene>
<evidence type="ECO:0000313" key="4">
    <source>
        <dbReference type="Proteomes" id="UP001162881"/>
    </source>
</evidence>
<reference evidence="3" key="1">
    <citation type="submission" date="2022-03" db="EMBL/GenBank/DDBJ databases">
        <title>Identification of a novel bacterium isolated from mangrove sediments.</title>
        <authorList>
            <person name="Pan X."/>
        </authorList>
    </citation>
    <scope>NUCLEOTIDE SEQUENCE</scope>
    <source>
        <strain evidence="3">B1949</strain>
    </source>
</reference>
<sequence length="135" mass="14688">RDLARAGLDPRLLERRMMQERNRLAPFARVLPQLDPRLPLARGYALVKSVDGAALTSRAKAARYAALRLEFADGELAVTVEEGAGVPSLAPSPAGSEPAPAPRRAARPKADEPRRSKADEPQRSKAEEPRQGDLF</sequence>